<keyword evidence="3" id="KW-0067">ATP-binding</keyword>
<accession>A0AAD4SCP5</accession>
<evidence type="ECO:0000259" key="4">
    <source>
        <dbReference type="Pfam" id="PF01039"/>
    </source>
</evidence>
<keyword evidence="2" id="KW-0547">Nucleotide-binding</keyword>
<dbReference type="GO" id="GO:0004485">
    <property type="term" value="F:methylcrotonoyl-CoA carboxylase activity"/>
    <property type="evidence" value="ECO:0007669"/>
    <property type="project" value="TreeGrafter"/>
</dbReference>
<dbReference type="GO" id="GO:0006552">
    <property type="term" value="P:L-leucine catabolic process"/>
    <property type="evidence" value="ECO:0007669"/>
    <property type="project" value="TreeGrafter"/>
</dbReference>
<evidence type="ECO:0000256" key="1">
    <source>
        <dbReference type="ARBA" id="ARBA00006102"/>
    </source>
</evidence>
<protein>
    <recommendedName>
        <fullName evidence="4">Acetyl-coenzyme A carboxylase carboxyl transferase subunit beta domain-containing protein</fullName>
    </recommendedName>
</protein>
<gene>
    <name evidence="5" type="ORF">MKW98_025759</name>
</gene>
<feature type="domain" description="Acetyl-coenzyme A carboxylase carboxyl transferase subunit beta" evidence="4">
    <location>
        <begin position="44"/>
        <end position="100"/>
    </location>
</feature>
<dbReference type="InterPro" id="IPR045190">
    <property type="entry name" value="MCCB/AccD1-like"/>
</dbReference>
<dbReference type="InterPro" id="IPR034733">
    <property type="entry name" value="AcCoA_carboxyl_beta"/>
</dbReference>
<dbReference type="GO" id="GO:0005739">
    <property type="term" value="C:mitochondrion"/>
    <property type="evidence" value="ECO:0007669"/>
    <property type="project" value="TreeGrafter"/>
</dbReference>
<dbReference type="GO" id="GO:1905202">
    <property type="term" value="C:methylcrotonoyl-CoA carboxylase complex"/>
    <property type="evidence" value="ECO:0007669"/>
    <property type="project" value="TreeGrafter"/>
</dbReference>
<evidence type="ECO:0000313" key="5">
    <source>
        <dbReference type="EMBL" id="KAI3895968.1"/>
    </source>
</evidence>
<proteinExistence type="inferred from homology"/>
<dbReference type="EMBL" id="JAJJMB010011896">
    <property type="protein sequence ID" value="KAI3895968.1"/>
    <property type="molecule type" value="Genomic_DNA"/>
</dbReference>
<sequence length="101" mass="10906">MAYESALKGAHSSNCVLNATFLRSFYRILLDLWLVQDLKLMVFAKAGAKMAMAVSCAKVPKITVVVGGSFGAGNYGMTCRAYSLNFLFRWSTARVSVTGGP</sequence>
<dbReference type="Pfam" id="PF01039">
    <property type="entry name" value="Carboxyl_trans"/>
    <property type="match status" value="1"/>
</dbReference>
<dbReference type="InterPro" id="IPR029045">
    <property type="entry name" value="ClpP/crotonase-like_dom_sf"/>
</dbReference>
<dbReference type="Gene3D" id="3.90.226.10">
    <property type="entry name" value="2-enoyl-CoA Hydratase, Chain A, domain 1"/>
    <property type="match status" value="1"/>
</dbReference>
<dbReference type="PANTHER" id="PTHR22855:SF13">
    <property type="entry name" value="METHYLCROTONOYL-COA CARBOXYLASE BETA CHAIN, MITOCHONDRIAL"/>
    <property type="match status" value="1"/>
</dbReference>
<dbReference type="GO" id="GO:0005524">
    <property type="term" value="F:ATP binding"/>
    <property type="evidence" value="ECO:0007669"/>
    <property type="project" value="UniProtKB-KW"/>
</dbReference>
<reference evidence="5" key="1">
    <citation type="submission" date="2022-04" db="EMBL/GenBank/DDBJ databases">
        <title>A functionally conserved STORR gene fusion in Papaver species that diverged 16.8 million years ago.</title>
        <authorList>
            <person name="Catania T."/>
        </authorList>
    </citation>
    <scope>NUCLEOTIDE SEQUENCE</scope>
    <source>
        <strain evidence="5">S-188037</strain>
    </source>
</reference>
<keyword evidence="6" id="KW-1185">Reference proteome</keyword>
<organism evidence="5 6">
    <name type="scientific">Papaver atlanticum</name>
    <dbReference type="NCBI Taxonomy" id="357466"/>
    <lineage>
        <taxon>Eukaryota</taxon>
        <taxon>Viridiplantae</taxon>
        <taxon>Streptophyta</taxon>
        <taxon>Embryophyta</taxon>
        <taxon>Tracheophyta</taxon>
        <taxon>Spermatophyta</taxon>
        <taxon>Magnoliopsida</taxon>
        <taxon>Ranunculales</taxon>
        <taxon>Papaveraceae</taxon>
        <taxon>Papaveroideae</taxon>
        <taxon>Papaver</taxon>
    </lineage>
</organism>
<evidence type="ECO:0000256" key="3">
    <source>
        <dbReference type="ARBA" id="ARBA00022840"/>
    </source>
</evidence>
<dbReference type="Proteomes" id="UP001202328">
    <property type="component" value="Unassembled WGS sequence"/>
</dbReference>
<dbReference type="SUPFAM" id="SSF52096">
    <property type="entry name" value="ClpP/crotonase"/>
    <property type="match status" value="1"/>
</dbReference>
<comment type="caution">
    <text evidence="5">The sequence shown here is derived from an EMBL/GenBank/DDBJ whole genome shotgun (WGS) entry which is preliminary data.</text>
</comment>
<name>A0AAD4SCP5_9MAGN</name>
<evidence type="ECO:0000256" key="2">
    <source>
        <dbReference type="ARBA" id="ARBA00022741"/>
    </source>
</evidence>
<evidence type="ECO:0000313" key="6">
    <source>
        <dbReference type="Proteomes" id="UP001202328"/>
    </source>
</evidence>
<comment type="similarity">
    <text evidence="1">Belongs to the AccD/PCCB family.</text>
</comment>
<dbReference type="PANTHER" id="PTHR22855">
    <property type="entry name" value="ACETYL, PROPIONYL, PYRUVATE, AND GLUTACONYL CARBOXYLASE-RELATED"/>
    <property type="match status" value="1"/>
</dbReference>
<dbReference type="AlphaFoldDB" id="A0AAD4SCP5"/>